<accession>A0AAD8DXD0</accession>
<dbReference type="AlphaFoldDB" id="A0AAD8DXD0"/>
<keyword evidence="2" id="KW-1185">Reference proteome</keyword>
<dbReference type="Proteomes" id="UP001231518">
    <property type="component" value="Chromosome 19"/>
</dbReference>
<evidence type="ECO:0000313" key="2">
    <source>
        <dbReference type="Proteomes" id="UP001231518"/>
    </source>
</evidence>
<gene>
    <name evidence="1" type="ORF">PYW07_006327</name>
</gene>
<name>A0AAD8DXD0_MYTSE</name>
<dbReference type="EMBL" id="JARGEI010000007">
    <property type="protein sequence ID" value="KAJ8728631.1"/>
    <property type="molecule type" value="Genomic_DNA"/>
</dbReference>
<reference evidence="1" key="1">
    <citation type="submission" date="2023-03" db="EMBL/GenBank/DDBJ databases">
        <title>Chromosome-level genomes of two armyworms, Mythimna separata and Mythimna loreyi, provide insights into the biosynthesis and reception of sex pheromones.</title>
        <authorList>
            <person name="Zhao H."/>
        </authorList>
    </citation>
    <scope>NUCLEOTIDE SEQUENCE</scope>
    <source>
        <strain evidence="1">BeijingLab</strain>
        <tissue evidence="1">Pupa</tissue>
    </source>
</reference>
<sequence length="109" mass="12117">MRSRVSVVKWPLRHMYSGRQISITARSSQASDGGLEINPKPVQTCPVQGTRARSTHAAIDTSMFDVAPSVKSWEDVPGPRPLPLLGNTWRFTPYIGKCIHSREIDACRV</sequence>
<proteinExistence type="predicted"/>
<comment type="caution">
    <text evidence="1">The sequence shown here is derived from an EMBL/GenBank/DDBJ whole genome shotgun (WGS) entry which is preliminary data.</text>
</comment>
<organism evidence="1 2">
    <name type="scientific">Mythimna separata</name>
    <name type="common">Oriental armyworm</name>
    <name type="synonym">Pseudaletia separata</name>
    <dbReference type="NCBI Taxonomy" id="271217"/>
    <lineage>
        <taxon>Eukaryota</taxon>
        <taxon>Metazoa</taxon>
        <taxon>Ecdysozoa</taxon>
        <taxon>Arthropoda</taxon>
        <taxon>Hexapoda</taxon>
        <taxon>Insecta</taxon>
        <taxon>Pterygota</taxon>
        <taxon>Neoptera</taxon>
        <taxon>Endopterygota</taxon>
        <taxon>Lepidoptera</taxon>
        <taxon>Glossata</taxon>
        <taxon>Ditrysia</taxon>
        <taxon>Noctuoidea</taxon>
        <taxon>Noctuidae</taxon>
        <taxon>Noctuinae</taxon>
        <taxon>Hadenini</taxon>
        <taxon>Mythimna</taxon>
    </lineage>
</organism>
<protein>
    <submittedName>
        <fullName evidence="1">Uncharacterized protein</fullName>
    </submittedName>
</protein>
<evidence type="ECO:0000313" key="1">
    <source>
        <dbReference type="EMBL" id="KAJ8728631.1"/>
    </source>
</evidence>